<evidence type="ECO:0000313" key="2">
    <source>
        <dbReference type="EMBL" id="GAA2500448.1"/>
    </source>
</evidence>
<name>A0ABN3MEJ3_9ACTN</name>
<protein>
    <submittedName>
        <fullName evidence="2">Uncharacterized protein</fullName>
    </submittedName>
</protein>
<feature type="region of interest" description="Disordered" evidence="1">
    <location>
        <begin position="70"/>
        <end position="98"/>
    </location>
</feature>
<organism evidence="2 3">
    <name type="scientific">Streptomyces graminearus</name>
    <dbReference type="NCBI Taxonomy" id="284030"/>
    <lineage>
        <taxon>Bacteria</taxon>
        <taxon>Bacillati</taxon>
        <taxon>Actinomycetota</taxon>
        <taxon>Actinomycetes</taxon>
        <taxon>Kitasatosporales</taxon>
        <taxon>Streptomycetaceae</taxon>
        <taxon>Streptomyces</taxon>
    </lineage>
</organism>
<dbReference type="EMBL" id="BAAATL010000029">
    <property type="protein sequence ID" value="GAA2500448.1"/>
    <property type="molecule type" value="Genomic_DNA"/>
</dbReference>
<sequence>MPEEQLPQPLTESELSARFHRLAEAGMAPVPISGAQVRGQGVRRRRNRRAALSTAALAAAALTVVTTGVLGSPAEPTAPPATSASRTPRPAPSPAPVQRVTVDLNSEVLDVRGKGYGIAVPLPICPIGETRVTVTAKYPTLTMPGPAGSGMASPLKRWAVTFTDRDHHERLLFWALDRSDTFVSVDRNTSGAIVLPYETGKEVYDAVGPGTQVDIKGWQAANAQPGSVCPDRRPVSGPR</sequence>
<dbReference type="RefSeq" id="WP_346077965.1">
    <property type="nucleotide sequence ID" value="NZ_BAAATL010000029.1"/>
</dbReference>
<evidence type="ECO:0000313" key="3">
    <source>
        <dbReference type="Proteomes" id="UP001501721"/>
    </source>
</evidence>
<keyword evidence="3" id="KW-1185">Reference proteome</keyword>
<proteinExistence type="predicted"/>
<comment type="caution">
    <text evidence="2">The sequence shown here is derived from an EMBL/GenBank/DDBJ whole genome shotgun (WGS) entry which is preliminary data.</text>
</comment>
<accession>A0ABN3MEJ3</accession>
<evidence type="ECO:0000256" key="1">
    <source>
        <dbReference type="SAM" id="MobiDB-lite"/>
    </source>
</evidence>
<gene>
    <name evidence="2" type="ORF">GCM10010422_56930</name>
</gene>
<reference evidence="2 3" key="1">
    <citation type="journal article" date="2019" name="Int. J. Syst. Evol. Microbiol.">
        <title>The Global Catalogue of Microorganisms (GCM) 10K type strain sequencing project: providing services to taxonomists for standard genome sequencing and annotation.</title>
        <authorList>
            <consortium name="The Broad Institute Genomics Platform"/>
            <consortium name="The Broad Institute Genome Sequencing Center for Infectious Disease"/>
            <person name="Wu L."/>
            <person name="Ma J."/>
        </authorList>
    </citation>
    <scope>NUCLEOTIDE SEQUENCE [LARGE SCALE GENOMIC DNA]</scope>
    <source>
        <strain evidence="2 3">JCM 6923</strain>
    </source>
</reference>
<feature type="compositionally biased region" description="Low complexity" evidence="1">
    <location>
        <begin position="70"/>
        <end position="88"/>
    </location>
</feature>
<dbReference type="Proteomes" id="UP001501721">
    <property type="component" value="Unassembled WGS sequence"/>
</dbReference>